<dbReference type="Gene3D" id="3.30.565.10">
    <property type="entry name" value="Histidine kinase-like ATPase, C-terminal domain"/>
    <property type="match status" value="1"/>
</dbReference>
<dbReference type="InterPro" id="IPR036890">
    <property type="entry name" value="HATPase_C_sf"/>
</dbReference>
<feature type="transmembrane region" description="Helical" evidence="2">
    <location>
        <begin position="112"/>
        <end position="133"/>
    </location>
</feature>
<dbReference type="EMBL" id="WHUG01000013">
    <property type="protein sequence ID" value="MQA41384.1"/>
    <property type="molecule type" value="Genomic_DNA"/>
</dbReference>
<keyword evidence="4" id="KW-0418">Kinase</keyword>
<dbReference type="SUPFAM" id="SSF55874">
    <property type="entry name" value="ATPase domain of HSP90 chaperone/DNA topoisomerase II/histidine kinase"/>
    <property type="match status" value="1"/>
</dbReference>
<dbReference type="GO" id="GO:0000155">
    <property type="term" value="F:phosphorelay sensor kinase activity"/>
    <property type="evidence" value="ECO:0007669"/>
    <property type="project" value="InterPro"/>
</dbReference>
<dbReference type="AlphaFoldDB" id="A0A6A7N8G1"/>
<feature type="domain" description="Signal transduction histidine kinase internal region" evidence="3">
    <location>
        <begin position="163"/>
        <end position="241"/>
    </location>
</feature>
<evidence type="ECO:0000256" key="1">
    <source>
        <dbReference type="SAM" id="Coils"/>
    </source>
</evidence>
<comment type="caution">
    <text evidence="4">The sequence shown here is derived from an EMBL/GenBank/DDBJ whole genome shotgun (WGS) entry which is preliminary data.</text>
</comment>
<proteinExistence type="predicted"/>
<keyword evidence="1" id="KW-0175">Coiled coil</keyword>
<evidence type="ECO:0000313" key="5">
    <source>
        <dbReference type="Proteomes" id="UP000440498"/>
    </source>
</evidence>
<feature type="coiled-coil region" evidence="1">
    <location>
        <begin position="134"/>
        <end position="173"/>
    </location>
</feature>
<protein>
    <submittedName>
        <fullName evidence="4">Sensor histidine kinase</fullName>
    </submittedName>
</protein>
<sequence>MPPATSRPHTADTALPTRQQALKVAVFTLLLSWPLHRLSGTPYHAVFGRIGFIGMALLLAYAAAGRFKPHWLGIAPARLMAVVLTAPVAALATVLATQGANFVTYLGERQTLLGQIMMVFLSIFFGVLFSLAAMRKERKQRERADRLQTQLEKDALERELLDARLRLLQKQIEPHFLFNTLANVEALVASGSDNAGPVLRHLIAYLRAAMPRLGDADATLATELQLVRTYLQLMHLRMPDRMQFSVSDVAEAETLRFPAMALLTLVENAVRHGIDPSMDGGSIEVGGRRDPGSGRITLWVSDTGVGMSETAQPGTGLANLRTRLQGFYGASARLDLHEATPRGVRVELHFDPGTKP</sequence>
<accession>A0A6A7N8G1</accession>
<dbReference type="InterPro" id="IPR050640">
    <property type="entry name" value="Bact_2-comp_sensor_kinase"/>
</dbReference>
<name>A0A6A7N8G1_9BURK</name>
<dbReference type="Pfam" id="PF06580">
    <property type="entry name" value="His_kinase"/>
    <property type="match status" value="1"/>
</dbReference>
<keyword evidence="5" id="KW-1185">Reference proteome</keyword>
<dbReference type="InterPro" id="IPR010559">
    <property type="entry name" value="Sig_transdc_His_kin_internal"/>
</dbReference>
<dbReference type="GO" id="GO:0016020">
    <property type="term" value="C:membrane"/>
    <property type="evidence" value="ECO:0007669"/>
    <property type="project" value="InterPro"/>
</dbReference>
<evidence type="ECO:0000256" key="2">
    <source>
        <dbReference type="SAM" id="Phobius"/>
    </source>
</evidence>
<gene>
    <name evidence="4" type="ORF">GEV02_24880</name>
</gene>
<keyword evidence="2" id="KW-1133">Transmembrane helix</keyword>
<dbReference type="RefSeq" id="WP_152840630.1">
    <property type="nucleotide sequence ID" value="NZ_WHUG01000013.1"/>
</dbReference>
<reference evidence="4 5" key="1">
    <citation type="submission" date="2019-10" db="EMBL/GenBank/DDBJ databases">
        <title>Two novel species isolated from a subtropical stream in China.</title>
        <authorList>
            <person name="Lu H."/>
        </authorList>
    </citation>
    <scope>NUCLEOTIDE SEQUENCE [LARGE SCALE GENOMIC DNA]</scope>
    <source>
        <strain evidence="4 5">FT29W</strain>
    </source>
</reference>
<dbReference type="PANTHER" id="PTHR34220">
    <property type="entry name" value="SENSOR HISTIDINE KINASE YPDA"/>
    <property type="match status" value="1"/>
</dbReference>
<keyword evidence="2" id="KW-0812">Transmembrane</keyword>
<evidence type="ECO:0000313" key="4">
    <source>
        <dbReference type="EMBL" id="MQA41384.1"/>
    </source>
</evidence>
<feature type="transmembrane region" description="Helical" evidence="2">
    <location>
        <begin position="79"/>
        <end position="100"/>
    </location>
</feature>
<keyword evidence="4" id="KW-0808">Transferase</keyword>
<evidence type="ECO:0000259" key="3">
    <source>
        <dbReference type="Pfam" id="PF06580"/>
    </source>
</evidence>
<keyword evidence="2" id="KW-0472">Membrane</keyword>
<organism evidence="4 5">
    <name type="scientific">Rugamonas aquatica</name>
    <dbReference type="NCBI Taxonomy" id="2743357"/>
    <lineage>
        <taxon>Bacteria</taxon>
        <taxon>Pseudomonadati</taxon>
        <taxon>Pseudomonadota</taxon>
        <taxon>Betaproteobacteria</taxon>
        <taxon>Burkholderiales</taxon>
        <taxon>Oxalobacteraceae</taxon>
        <taxon>Telluria group</taxon>
        <taxon>Rugamonas</taxon>
    </lineage>
</organism>
<dbReference type="Proteomes" id="UP000440498">
    <property type="component" value="Unassembled WGS sequence"/>
</dbReference>
<dbReference type="PANTHER" id="PTHR34220:SF9">
    <property type="entry name" value="SIGNAL TRANSDUCTION HISTIDINE KINASE INTERNAL REGION DOMAIN-CONTAINING PROTEIN"/>
    <property type="match status" value="1"/>
</dbReference>
<feature type="transmembrane region" description="Helical" evidence="2">
    <location>
        <begin position="46"/>
        <end position="67"/>
    </location>
</feature>